<feature type="signal peptide" evidence="5">
    <location>
        <begin position="1"/>
        <end position="18"/>
    </location>
</feature>
<accession>A0A6F8V803</accession>
<dbReference type="InterPro" id="IPR028081">
    <property type="entry name" value="Leu-bd"/>
</dbReference>
<dbReference type="GO" id="GO:0006865">
    <property type="term" value="P:amino acid transport"/>
    <property type="evidence" value="ECO:0007669"/>
    <property type="project" value="UniProtKB-KW"/>
</dbReference>
<evidence type="ECO:0000256" key="2">
    <source>
        <dbReference type="ARBA" id="ARBA00022448"/>
    </source>
</evidence>
<keyword evidence="3 5" id="KW-0732">Signal</keyword>
<evidence type="ECO:0000256" key="1">
    <source>
        <dbReference type="ARBA" id="ARBA00010062"/>
    </source>
</evidence>
<gene>
    <name evidence="7" type="ORF">SKTS_03360</name>
</gene>
<evidence type="ECO:0000256" key="4">
    <source>
        <dbReference type="ARBA" id="ARBA00022970"/>
    </source>
</evidence>
<sequence length="391" mass="40931">MKSRLLALLLSALLFNLAACGKKDASPAAGGEEVIRIGAIQPLTGPQAHLGKDNENGTRMAIDDANAAGTTIGGKKVRFELVSEDDQADPRTATVVAQKLVDAGVRGIIGHLNSGTTIPASKIYYDAGIVQISPSATNPKYTEQGFKTAFRVMPNDVQQGKVLGDYAVNRLGGKKIAIIDDRTAYGQGVADQFEKAAKAAGAEIVAREFTTDKSTDFMAILTAVKAKNPDILFFGGMDAQGGPMIKQFKSIGLNAKFLTADGGSTPEFIKLSGGAAEGAYSSLPGLPLDKMPGGKDFAERFTAKYGQIQLYAPYCYDAVGVMIAAMQKAGSSDPAKYQPALAGISYDGVTAKVSFDQKGDIKDGAITLYQVKNGKWQVIETVGGPASASAK</sequence>
<feature type="domain" description="Leucine-binding protein" evidence="6">
    <location>
        <begin position="35"/>
        <end position="374"/>
    </location>
</feature>
<dbReference type="PRINTS" id="PR00337">
    <property type="entry name" value="LEUILEVALBP"/>
</dbReference>
<dbReference type="KEGG" id="slac:SKTS_03360"/>
<dbReference type="RefSeq" id="WP_173059421.1">
    <property type="nucleotide sequence ID" value="NZ_AP022853.1"/>
</dbReference>
<dbReference type="SUPFAM" id="SSF53822">
    <property type="entry name" value="Periplasmic binding protein-like I"/>
    <property type="match status" value="1"/>
</dbReference>
<dbReference type="PANTHER" id="PTHR47151">
    <property type="entry name" value="LEU/ILE/VAL-BINDING ABC TRANSPORTER SUBUNIT"/>
    <property type="match status" value="1"/>
</dbReference>
<keyword evidence="4" id="KW-0029">Amino-acid transport</keyword>
<name>A0A6F8V803_9PROT</name>
<evidence type="ECO:0000259" key="6">
    <source>
        <dbReference type="Pfam" id="PF13458"/>
    </source>
</evidence>
<dbReference type="PANTHER" id="PTHR47151:SF2">
    <property type="entry name" value="AMINO ACID BINDING PROTEIN"/>
    <property type="match status" value="1"/>
</dbReference>
<protein>
    <submittedName>
        <fullName evidence="7">Branched chain amino acid ABC transporter substrate-binding protein</fullName>
    </submittedName>
</protein>
<dbReference type="CDD" id="cd06342">
    <property type="entry name" value="PBP1_ABC_LIVBP-like"/>
    <property type="match status" value="1"/>
</dbReference>
<keyword evidence="8" id="KW-1185">Reference proteome</keyword>
<proteinExistence type="inferred from homology"/>
<organism evidence="7 8">
    <name type="scientific">Sulfurimicrobium lacus</name>
    <dbReference type="NCBI Taxonomy" id="2715678"/>
    <lineage>
        <taxon>Bacteria</taxon>
        <taxon>Pseudomonadati</taxon>
        <taxon>Pseudomonadota</taxon>
        <taxon>Betaproteobacteria</taxon>
        <taxon>Nitrosomonadales</taxon>
        <taxon>Sulfuricellaceae</taxon>
        <taxon>Sulfurimicrobium</taxon>
    </lineage>
</organism>
<evidence type="ECO:0000256" key="5">
    <source>
        <dbReference type="SAM" id="SignalP"/>
    </source>
</evidence>
<comment type="similarity">
    <text evidence="1">Belongs to the leucine-binding protein family.</text>
</comment>
<evidence type="ECO:0000313" key="8">
    <source>
        <dbReference type="Proteomes" id="UP000502260"/>
    </source>
</evidence>
<keyword evidence="2" id="KW-0813">Transport</keyword>
<dbReference type="AlphaFoldDB" id="A0A6F8V803"/>
<dbReference type="EMBL" id="AP022853">
    <property type="protein sequence ID" value="BCB25450.1"/>
    <property type="molecule type" value="Genomic_DNA"/>
</dbReference>
<reference evidence="8" key="1">
    <citation type="submission" date="2020-03" db="EMBL/GenBank/DDBJ databases">
        <title>Complete genome sequence of sulfur-oxidizing bacterium skT11.</title>
        <authorList>
            <person name="Kanda M."/>
            <person name="Kojima H."/>
            <person name="Fukui M."/>
        </authorList>
    </citation>
    <scope>NUCLEOTIDE SEQUENCE [LARGE SCALE GENOMIC DNA]</scope>
    <source>
        <strain evidence="8">skT11</strain>
    </source>
</reference>
<dbReference type="InterPro" id="IPR000709">
    <property type="entry name" value="Leu_Ile_Val-bd"/>
</dbReference>
<feature type="chain" id="PRO_5026303200" evidence="5">
    <location>
        <begin position="19"/>
        <end position="391"/>
    </location>
</feature>
<dbReference type="Pfam" id="PF13458">
    <property type="entry name" value="Peripla_BP_6"/>
    <property type="match status" value="1"/>
</dbReference>
<evidence type="ECO:0000256" key="3">
    <source>
        <dbReference type="ARBA" id="ARBA00022729"/>
    </source>
</evidence>
<dbReference type="Proteomes" id="UP000502260">
    <property type="component" value="Chromosome"/>
</dbReference>
<evidence type="ECO:0000313" key="7">
    <source>
        <dbReference type="EMBL" id="BCB25450.1"/>
    </source>
</evidence>
<dbReference type="Gene3D" id="3.40.50.2300">
    <property type="match status" value="2"/>
</dbReference>
<dbReference type="InterPro" id="IPR028082">
    <property type="entry name" value="Peripla_BP_I"/>
</dbReference>